<reference evidence="1" key="1">
    <citation type="submission" date="2015-04" db="UniProtKB">
        <authorList>
            <consortium name="EnsemblPlants"/>
        </authorList>
    </citation>
    <scope>IDENTIFICATION</scope>
</reference>
<dbReference type="Gramene" id="OPUNC02G01390.1">
    <property type="protein sequence ID" value="OPUNC02G01390.1"/>
    <property type="gene ID" value="OPUNC02G01390"/>
</dbReference>
<dbReference type="HOGENOM" id="CLU_1889130_0_0_1"/>
<protein>
    <submittedName>
        <fullName evidence="1">Uncharacterized protein</fullName>
    </submittedName>
</protein>
<accession>A0A0E0JUX9</accession>
<name>A0A0E0JUX9_ORYPU</name>
<evidence type="ECO:0000313" key="1">
    <source>
        <dbReference type="EnsemblPlants" id="OPUNC02G01390.1"/>
    </source>
</evidence>
<sequence>MEMEVALAELQALFVFPDIKAWNGSSVSFIINSDYTSNNTSHHAAKTTTGRGQTKIQQGIKISSNFFNRISGLRFLFEPHFFSMLVRFQFFITTPTGSFLAHISIPFRIGLFRYFRFRISSGRELLGDFGTGAFV</sequence>
<reference evidence="1" key="2">
    <citation type="submission" date="2018-05" db="EMBL/GenBank/DDBJ databases">
        <title>OpunRS2 (Oryza punctata Reference Sequence Version 2).</title>
        <authorList>
            <person name="Zhang J."/>
            <person name="Kudrna D."/>
            <person name="Lee S."/>
            <person name="Talag J."/>
            <person name="Welchert J."/>
            <person name="Wing R.A."/>
        </authorList>
    </citation>
    <scope>NUCLEOTIDE SEQUENCE [LARGE SCALE GENOMIC DNA]</scope>
</reference>
<dbReference type="Proteomes" id="UP000026962">
    <property type="component" value="Chromosome 2"/>
</dbReference>
<dbReference type="EnsemblPlants" id="OPUNC02G01390.1">
    <property type="protein sequence ID" value="OPUNC02G01390.1"/>
    <property type="gene ID" value="OPUNC02G01390"/>
</dbReference>
<organism evidence="1">
    <name type="scientific">Oryza punctata</name>
    <name type="common">Red rice</name>
    <dbReference type="NCBI Taxonomy" id="4537"/>
    <lineage>
        <taxon>Eukaryota</taxon>
        <taxon>Viridiplantae</taxon>
        <taxon>Streptophyta</taxon>
        <taxon>Embryophyta</taxon>
        <taxon>Tracheophyta</taxon>
        <taxon>Spermatophyta</taxon>
        <taxon>Magnoliopsida</taxon>
        <taxon>Liliopsida</taxon>
        <taxon>Poales</taxon>
        <taxon>Poaceae</taxon>
        <taxon>BOP clade</taxon>
        <taxon>Oryzoideae</taxon>
        <taxon>Oryzeae</taxon>
        <taxon>Oryzinae</taxon>
        <taxon>Oryza</taxon>
    </lineage>
</organism>
<dbReference type="AlphaFoldDB" id="A0A0E0JUX9"/>
<proteinExistence type="predicted"/>
<keyword evidence="2" id="KW-1185">Reference proteome</keyword>
<evidence type="ECO:0000313" key="2">
    <source>
        <dbReference type="Proteomes" id="UP000026962"/>
    </source>
</evidence>